<dbReference type="GO" id="GO:0033499">
    <property type="term" value="P:galactose catabolic process via UDP-galactose, Leloir pathway"/>
    <property type="evidence" value="ECO:0007669"/>
    <property type="project" value="TreeGrafter"/>
</dbReference>
<keyword evidence="2" id="KW-1185">Reference proteome</keyword>
<dbReference type="Pfam" id="PF01263">
    <property type="entry name" value="Aldose_epim"/>
    <property type="match status" value="1"/>
</dbReference>
<dbReference type="GO" id="GO:0004034">
    <property type="term" value="F:aldose 1-epimerase activity"/>
    <property type="evidence" value="ECO:0007669"/>
    <property type="project" value="TreeGrafter"/>
</dbReference>
<reference evidence="1" key="1">
    <citation type="submission" date="2023-06" db="EMBL/GenBank/DDBJ databases">
        <authorList>
            <consortium name="Lawrence Berkeley National Laboratory"/>
            <person name="Ahrendt S."/>
            <person name="Sahu N."/>
            <person name="Indic B."/>
            <person name="Wong-Bajracharya J."/>
            <person name="Merenyi Z."/>
            <person name="Ke H.-M."/>
            <person name="Monk M."/>
            <person name="Kocsube S."/>
            <person name="Drula E."/>
            <person name="Lipzen A."/>
            <person name="Balint B."/>
            <person name="Henrissat B."/>
            <person name="Andreopoulos B."/>
            <person name="Martin F.M."/>
            <person name="Harder C.B."/>
            <person name="Rigling D."/>
            <person name="Ford K.L."/>
            <person name="Foster G.D."/>
            <person name="Pangilinan J."/>
            <person name="Papanicolaou A."/>
            <person name="Barry K."/>
            <person name="LaButti K."/>
            <person name="Viragh M."/>
            <person name="Koriabine M."/>
            <person name="Yan M."/>
            <person name="Riley R."/>
            <person name="Champramary S."/>
            <person name="Plett K.L."/>
            <person name="Tsai I.J."/>
            <person name="Slot J."/>
            <person name="Sipos G."/>
            <person name="Plett J."/>
            <person name="Nagy L.G."/>
            <person name="Grigoriev I.V."/>
        </authorList>
    </citation>
    <scope>NUCLEOTIDE SEQUENCE</scope>
    <source>
        <strain evidence="1">CCBAS 213</strain>
    </source>
</reference>
<dbReference type="PANTHER" id="PTHR10091">
    <property type="entry name" value="ALDOSE-1-EPIMERASE"/>
    <property type="match status" value="1"/>
</dbReference>
<dbReference type="GO" id="GO:0006006">
    <property type="term" value="P:glucose metabolic process"/>
    <property type="evidence" value="ECO:0007669"/>
    <property type="project" value="TreeGrafter"/>
</dbReference>
<dbReference type="SUPFAM" id="SSF74650">
    <property type="entry name" value="Galactose mutarotase-like"/>
    <property type="match status" value="1"/>
</dbReference>
<dbReference type="AlphaFoldDB" id="A0AA39NPJ6"/>
<proteinExistence type="predicted"/>
<dbReference type="Gene3D" id="2.70.98.10">
    <property type="match status" value="1"/>
</dbReference>
<gene>
    <name evidence="1" type="ORF">EV420DRAFT_1257274</name>
</gene>
<dbReference type="InterPro" id="IPR011013">
    <property type="entry name" value="Gal_mutarotase_sf_dom"/>
</dbReference>
<accession>A0AA39NPJ6</accession>
<comment type="caution">
    <text evidence="1">The sequence shown here is derived from an EMBL/GenBank/DDBJ whole genome shotgun (WGS) entry which is preliminary data.</text>
</comment>
<organism evidence="1 2">
    <name type="scientific">Armillaria tabescens</name>
    <name type="common">Ringless honey mushroom</name>
    <name type="synonym">Agaricus tabescens</name>
    <dbReference type="NCBI Taxonomy" id="1929756"/>
    <lineage>
        <taxon>Eukaryota</taxon>
        <taxon>Fungi</taxon>
        <taxon>Dikarya</taxon>
        <taxon>Basidiomycota</taxon>
        <taxon>Agaricomycotina</taxon>
        <taxon>Agaricomycetes</taxon>
        <taxon>Agaricomycetidae</taxon>
        <taxon>Agaricales</taxon>
        <taxon>Marasmiineae</taxon>
        <taxon>Physalacriaceae</taxon>
        <taxon>Desarmillaria</taxon>
    </lineage>
</organism>
<dbReference type="EMBL" id="JAUEPS010000001">
    <property type="protein sequence ID" value="KAK0469450.1"/>
    <property type="molecule type" value="Genomic_DNA"/>
</dbReference>
<dbReference type="PANTHER" id="PTHR10091:SF0">
    <property type="entry name" value="GALACTOSE MUTAROTASE"/>
    <property type="match status" value="1"/>
</dbReference>
<dbReference type="RefSeq" id="XP_060339243.1">
    <property type="nucleotide sequence ID" value="XM_060466821.1"/>
</dbReference>
<dbReference type="InterPro" id="IPR008183">
    <property type="entry name" value="Aldose_1/G6P_1-epimerase"/>
</dbReference>
<dbReference type="GeneID" id="85350369"/>
<dbReference type="InterPro" id="IPR014718">
    <property type="entry name" value="GH-type_carb-bd"/>
</dbReference>
<sequence length="414" mass="45199">MAEFTPLLLTLPSFTPSLAVEVLPHGLTIHRFIIQADGRTHDIVVGPEAPEDHTTQKYTNTIIGRYANRVPTGTHKLQRNGYEGVLVAQANESARVSLHGGPIGFDSLPWTLLSADMPPTLFSKAELGHFSGEENNSHAVFRLVSPDRDQGYPGELTVEVLIALLAPSESQVAEAGKELNLGSLVYVYRAKVNKDVTPVNLTQHWGFNLDASMKERPGSDVKNHYLTLKADRIVHRDSDSLHSGNYISVASAPEHNHSGKKIGDKYPEPGYDDFYVFESRPIDVPKRVPISTFSDDFDLVKGIITPSNVHSPVALLSSEISGLSLAFDTNQSGVMFYTNIGAAPERDARKKIHGGSGLKGDGLAPGTAAFLEFHDVLSAFLEPSNKDGEDGLLTQDELYNNYVRCDVRFKAPAK</sequence>
<name>A0AA39NPJ6_ARMTA</name>
<dbReference type="Proteomes" id="UP001175211">
    <property type="component" value="Unassembled WGS sequence"/>
</dbReference>
<protein>
    <submittedName>
        <fullName evidence="1">Galactose mutarotase-like domain-containing protein</fullName>
    </submittedName>
</protein>
<evidence type="ECO:0000313" key="2">
    <source>
        <dbReference type="Proteomes" id="UP001175211"/>
    </source>
</evidence>
<dbReference type="GO" id="GO:0030246">
    <property type="term" value="F:carbohydrate binding"/>
    <property type="evidence" value="ECO:0007669"/>
    <property type="project" value="InterPro"/>
</dbReference>
<evidence type="ECO:0000313" key="1">
    <source>
        <dbReference type="EMBL" id="KAK0469450.1"/>
    </source>
</evidence>